<dbReference type="GO" id="GO:0051301">
    <property type="term" value="P:cell division"/>
    <property type="evidence" value="ECO:0007669"/>
    <property type="project" value="UniProtKB-KW"/>
</dbReference>
<dbReference type="GO" id="GO:0044772">
    <property type="term" value="P:mitotic cell cycle phase transition"/>
    <property type="evidence" value="ECO:0007669"/>
    <property type="project" value="UniProtKB-ARBA"/>
</dbReference>
<name>A0AAN8A9H3_9SACH</name>
<evidence type="ECO:0000259" key="7">
    <source>
        <dbReference type="SMART" id="SM00385"/>
    </source>
</evidence>
<dbReference type="InterPro" id="IPR006671">
    <property type="entry name" value="Cyclin_N"/>
</dbReference>
<dbReference type="Gene3D" id="1.10.472.10">
    <property type="entry name" value="Cyclin-like"/>
    <property type="match status" value="1"/>
</dbReference>
<feature type="non-terminal residue" evidence="8">
    <location>
        <position position="409"/>
    </location>
</feature>
<organism evidence="8 9">
    <name type="scientific">Arxiozyma heterogenica</name>
    <dbReference type="NCBI Taxonomy" id="278026"/>
    <lineage>
        <taxon>Eukaryota</taxon>
        <taxon>Fungi</taxon>
        <taxon>Dikarya</taxon>
        <taxon>Ascomycota</taxon>
        <taxon>Saccharomycotina</taxon>
        <taxon>Saccharomycetes</taxon>
        <taxon>Saccharomycetales</taxon>
        <taxon>Saccharomycetaceae</taxon>
        <taxon>Arxiozyma</taxon>
    </lineage>
</organism>
<sequence>MALPNLFNLAMKRAEISSIKSSNQNLINHELSIHQNSITEYLSKDVFTNQNFLPSPCQLNLQNFLDQPHIDSRLRSRMIDSLITYHLKLKLSTPTLFQSISIMDRISSNYIIKDYNYKLIAIVSLWIASKFHDLKRRAPTISQLTQLTQYRYDSKEICSLEFIILSNLGWNIQSSNTYDTYIDALLFPHLQELGNDINSIKIWMLIICELCLFDIHLSMQYDLQEIAKCTFQIALVINRFSYEQKKLCPPDTTHFRNDYDISIFNKIRKYLFATNFEFPVSVRLKYKQNILFTILKDYFIDQTGKVHVSGEITDASATTTSPQSTTTKQASNTVNYKLPMTPTTPSNLSSQEKTKKKPFCDTEKRANLDSDTIPTKRVRIYPERIERIAFFKEHAFAFALARCLLDRRP</sequence>
<keyword evidence="2" id="KW-0132">Cell division</keyword>
<protein>
    <recommendedName>
        <fullName evidence="7">Cyclin-like domain-containing protein</fullName>
    </recommendedName>
</protein>
<accession>A0AAN8A9H3</accession>
<evidence type="ECO:0000313" key="9">
    <source>
        <dbReference type="Proteomes" id="UP001306508"/>
    </source>
</evidence>
<dbReference type="SUPFAM" id="SSF47954">
    <property type="entry name" value="Cyclin-like"/>
    <property type="match status" value="1"/>
</dbReference>
<keyword evidence="4" id="KW-0131">Cell cycle</keyword>
<evidence type="ECO:0000256" key="6">
    <source>
        <dbReference type="SAM" id="MobiDB-lite"/>
    </source>
</evidence>
<dbReference type="Pfam" id="PF00134">
    <property type="entry name" value="Cyclin_N"/>
    <property type="match status" value="1"/>
</dbReference>
<dbReference type="EMBL" id="JAWIZZ010000022">
    <property type="protein sequence ID" value="KAK5782006.1"/>
    <property type="molecule type" value="Genomic_DNA"/>
</dbReference>
<evidence type="ECO:0000256" key="5">
    <source>
        <dbReference type="RuleBase" id="RU000383"/>
    </source>
</evidence>
<feature type="compositionally biased region" description="Polar residues" evidence="6">
    <location>
        <begin position="341"/>
        <end position="351"/>
    </location>
</feature>
<dbReference type="InterPro" id="IPR039361">
    <property type="entry name" value="Cyclin"/>
</dbReference>
<dbReference type="InterPro" id="IPR013763">
    <property type="entry name" value="Cyclin-like_dom"/>
</dbReference>
<comment type="similarity">
    <text evidence="1 5">Belongs to the cyclin family.</text>
</comment>
<reference evidence="9" key="1">
    <citation type="submission" date="2023-07" db="EMBL/GenBank/DDBJ databases">
        <title>A draft genome of Kazachstania heterogenica Y-27499.</title>
        <authorList>
            <person name="Donic C."/>
            <person name="Kralova J.S."/>
            <person name="Fidel L."/>
            <person name="Ben-Dor S."/>
            <person name="Jung S."/>
        </authorList>
    </citation>
    <scope>NUCLEOTIDE SEQUENCE [LARGE SCALE GENOMIC DNA]</scope>
    <source>
        <strain evidence="9">Y27499</strain>
    </source>
</reference>
<dbReference type="FunFam" id="1.10.472.10:FF:000010">
    <property type="entry name" value="G1/S-specific cyclin Cln1"/>
    <property type="match status" value="1"/>
</dbReference>
<evidence type="ECO:0000256" key="1">
    <source>
        <dbReference type="ARBA" id="ARBA00008742"/>
    </source>
</evidence>
<dbReference type="PANTHER" id="PTHR10177">
    <property type="entry name" value="CYCLINS"/>
    <property type="match status" value="1"/>
</dbReference>
<proteinExistence type="inferred from homology"/>
<evidence type="ECO:0000256" key="3">
    <source>
        <dbReference type="ARBA" id="ARBA00023127"/>
    </source>
</evidence>
<dbReference type="GO" id="GO:0044843">
    <property type="term" value="P:cell cycle G1/S phase transition"/>
    <property type="evidence" value="ECO:0007669"/>
    <property type="project" value="UniProtKB-ARBA"/>
</dbReference>
<evidence type="ECO:0000256" key="2">
    <source>
        <dbReference type="ARBA" id="ARBA00022618"/>
    </source>
</evidence>
<dbReference type="AlphaFoldDB" id="A0AAN8A9H3"/>
<feature type="domain" description="Cyclin-like" evidence="7">
    <location>
        <begin position="80"/>
        <end position="166"/>
    </location>
</feature>
<dbReference type="Proteomes" id="UP001306508">
    <property type="component" value="Unassembled WGS sequence"/>
</dbReference>
<dbReference type="SMART" id="SM00385">
    <property type="entry name" value="CYCLIN"/>
    <property type="match status" value="1"/>
</dbReference>
<keyword evidence="9" id="KW-1185">Reference proteome</keyword>
<feature type="region of interest" description="Disordered" evidence="6">
    <location>
        <begin position="338"/>
        <end position="359"/>
    </location>
</feature>
<dbReference type="GO" id="GO:0051726">
    <property type="term" value="P:regulation of cell cycle"/>
    <property type="evidence" value="ECO:0007669"/>
    <property type="project" value="UniProtKB-ARBA"/>
</dbReference>
<evidence type="ECO:0000313" key="8">
    <source>
        <dbReference type="EMBL" id="KAK5782006.1"/>
    </source>
</evidence>
<dbReference type="GO" id="GO:0016538">
    <property type="term" value="F:cyclin-dependent protein serine/threonine kinase regulator activity"/>
    <property type="evidence" value="ECO:0007669"/>
    <property type="project" value="UniProtKB-ARBA"/>
</dbReference>
<comment type="caution">
    <text evidence="8">The sequence shown here is derived from an EMBL/GenBank/DDBJ whole genome shotgun (WGS) entry which is preliminary data.</text>
</comment>
<evidence type="ECO:0000256" key="4">
    <source>
        <dbReference type="ARBA" id="ARBA00023306"/>
    </source>
</evidence>
<gene>
    <name evidence="8" type="ORF">RI543_000492</name>
</gene>
<dbReference type="InterPro" id="IPR036915">
    <property type="entry name" value="Cyclin-like_sf"/>
</dbReference>
<keyword evidence="3 5" id="KW-0195">Cyclin</keyword>